<dbReference type="AlphaFoldDB" id="A0A0Q3X811"/>
<dbReference type="InterPro" id="IPR008989">
    <property type="entry name" value="Myosin_S1_N"/>
</dbReference>
<name>A0A0Q3X811_AMAAE</name>
<feature type="region of interest" description="Disordered" evidence="3">
    <location>
        <begin position="56"/>
        <end position="87"/>
    </location>
</feature>
<dbReference type="GO" id="GO:0016459">
    <property type="term" value="C:myosin complex"/>
    <property type="evidence" value="ECO:0007669"/>
    <property type="project" value="InterPro"/>
</dbReference>
<evidence type="ECO:0000313" key="5">
    <source>
        <dbReference type="EMBL" id="KQL61453.1"/>
    </source>
</evidence>
<protein>
    <recommendedName>
        <fullName evidence="4">Myosin N-terminal SH3-like domain-containing protein</fullName>
    </recommendedName>
</protein>
<evidence type="ECO:0000256" key="3">
    <source>
        <dbReference type="SAM" id="MobiDB-lite"/>
    </source>
</evidence>
<evidence type="ECO:0000259" key="4">
    <source>
        <dbReference type="PROSITE" id="PS51844"/>
    </source>
</evidence>
<dbReference type="PROSITE" id="PS51844">
    <property type="entry name" value="SH3_LIKE"/>
    <property type="match status" value="1"/>
</dbReference>
<dbReference type="GO" id="GO:0003774">
    <property type="term" value="F:cytoskeletal motor activity"/>
    <property type="evidence" value="ECO:0007669"/>
    <property type="project" value="InterPro"/>
</dbReference>
<organism evidence="5 6">
    <name type="scientific">Amazona aestiva</name>
    <name type="common">Blue-fronted Amazon parrot</name>
    <dbReference type="NCBI Taxonomy" id="12930"/>
    <lineage>
        <taxon>Eukaryota</taxon>
        <taxon>Metazoa</taxon>
        <taxon>Chordata</taxon>
        <taxon>Craniata</taxon>
        <taxon>Vertebrata</taxon>
        <taxon>Euteleostomi</taxon>
        <taxon>Archelosauria</taxon>
        <taxon>Archosauria</taxon>
        <taxon>Dinosauria</taxon>
        <taxon>Saurischia</taxon>
        <taxon>Theropoda</taxon>
        <taxon>Coelurosauria</taxon>
        <taxon>Aves</taxon>
        <taxon>Neognathae</taxon>
        <taxon>Neoaves</taxon>
        <taxon>Telluraves</taxon>
        <taxon>Australaves</taxon>
        <taxon>Psittaciformes</taxon>
        <taxon>Psittacidae</taxon>
        <taxon>Amazona</taxon>
    </lineage>
</organism>
<dbReference type="GO" id="GO:0005524">
    <property type="term" value="F:ATP binding"/>
    <property type="evidence" value="ECO:0007669"/>
    <property type="project" value="UniProtKB-KW"/>
</dbReference>
<keyword evidence="1" id="KW-0547">Nucleotide-binding</keyword>
<dbReference type="Proteomes" id="UP000051836">
    <property type="component" value="Unassembled WGS sequence"/>
</dbReference>
<sequence length="230" mass="25594">MNKPYGIKTSCWVKDEKGGFLAGEIQSGKDDKVMVKMLHAIMVKNVQQMDGMVDDEPIQVQPHGSLPDGKHDPPERGQGPGQPVSALHPHQDLWFERAEGNGKGGETRKMVWKMLVLQQLLRSNSCKQEAGLQRVLLDLEEVALKSKEIKDLINQLEDGGKSIYELQKTLEMEKDELQVPREETVFPGGTSATDVQMDEDSLQHETLQEHDVPPLPATDRAGRADRPGGQ</sequence>
<accession>A0A0Q3X811</accession>
<feature type="compositionally biased region" description="Basic and acidic residues" evidence="3">
    <location>
        <begin position="201"/>
        <end position="212"/>
    </location>
</feature>
<evidence type="ECO:0000256" key="1">
    <source>
        <dbReference type="ARBA" id="ARBA00022741"/>
    </source>
</evidence>
<dbReference type="EMBL" id="LMAW01000001">
    <property type="protein sequence ID" value="KQL61453.1"/>
    <property type="molecule type" value="Genomic_DNA"/>
</dbReference>
<dbReference type="GO" id="GO:0051015">
    <property type="term" value="F:actin filament binding"/>
    <property type="evidence" value="ECO:0007669"/>
    <property type="project" value="InterPro"/>
</dbReference>
<evidence type="ECO:0000256" key="2">
    <source>
        <dbReference type="ARBA" id="ARBA00022840"/>
    </source>
</evidence>
<dbReference type="OrthoDB" id="10055605at2759"/>
<dbReference type="InterPro" id="IPR004009">
    <property type="entry name" value="SH3_Myosin"/>
</dbReference>
<proteinExistence type="predicted"/>
<feature type="region of interest" description="Disordered" evidence="3">
    <location>
        <begin position="185"/>
        <end position="230"/>
    </location>
</feature>
<evidence type="ECO:0000313" key="6">
    <source>
        <dbReference type="Proteomes" id="UP000051836"/>
    </source>
</evidence>
<keyword evidence="6" id="KW-1185">Reference proteome</keyword>
<dbReference type="SUPFAM" id="SSF50084">
    <property type="entry name" value="Myosin S1 fragment, N-terminal domain"/>
    <property type="match status" value="1"/>
</dbReference>
<feature type="compositionally biased region" description="Basic and acidic residues" evidence="3">
    <location>
        <begin position="220"/>
        <end position="230"/>
    </location>
</feature>
<comment type="caution">
    <text evidence="5">The sequence shown here is derived from an EMBL/GenBank/DDBJ whole genome shotgun (WGS) entry which is preliminary data.</text>
</comment>
<dbReference type="Pfam" id="PF02736">
    <property type="entry name" value="Myosin_N"/>
    <property type="match status" value="1"/>
</dbReference>
<gene>
    <name evidence="5" type="ORF">AAES_13084</name>
</gene>
<dbReference type="STRING" id="12930.A0A0Q3X811"/>
<keyword evidence="2" id="KW-0067">ATP-binding</keyword>
<dbReference type="Gene3D" id="2.30.30.360">
    <property type="entry name" value="Myosin S1 fragment, N-terminal"/>
    <property type="match status" value="1"/>
</dbReference>
<feature type="domain" description="Myosin N-terminal SH3-like" evidence="4">
    <location>
        <begin position="6"/>
        <end position="54"/>
    </location>
</feature>
<reference evidence="5 6" key="1">
    <citation type="submission" date="2015-10" db="EMBL/GenBank/DDBJ databases">
        <authorList>
            <person name="Gilbert D.G."/>
        </authorList>
    </citation>
    <scope>NUCLEOTIDE SEQUENCE [LARGE SCALE GENOMIC DNA]</scope>
    <source>
        <strain evidence="5">FVVF132</strain>
    </source>
</reference>